<keyword evidence="2" id="KW-1185">Reference proteome</keyword>
<dbReference type="AlphaFoldDB" id="A0A2G9IAX6"/>
<organism evidence="1 2">
    <name type="scientific">Handroanthus impetiginosus</name>
    <dbReference type="NCBI Taxonomy" id="429701"/>
    <lineage>
        <taxon>Eukaryota</taxon>
        <taxon>Viridiplantae</taxon>
        <taxon>Streptophyta</taxon>
        <taxon>Embryophyta</taxon>
        <taxon>Tracheophyta</taxon>
        <taxon>Spermatophyta</taxon>
        <taxon>Magnoliopsida</taxon>
        <taxon>eudicotyledons</taxon>
        <taxon>Gunneridae</taxon>
        <taxon>Pentapetalae</taxon>
        <taxon>asterids</taxon>
        <taxon>lamiids</taxon>
        <taxon>Lamiales</taxon>
        <taxon>Bignoniaceae</taxon>
        <taxon>Crescentiina</taxon>
        <taxon>Tabebuia alliance</taxon>
        <taxon>Handroanthus</taxon>
    </lineage>
</organism>
<protein>
    <submittedName>
        <fullName evidence="1">Uncharacterized protein</fullName>
    </submittedName>
</protein>
<name>A0A2G9IAX6_9LAMI</name>
<gene>
    <name evidence="1" type="ORF">CDL12_00334</name>
</gene>
<evidence type="ECO:0000313" key="1">
    <source>
        <dbReference type="EMBL" id="PIN26908.1"/>
    </source>
</evidence>
<evidence type="ECO:0000313" key="2">
    <source>
        <dbReference type="Proteomes" id="UP000231279"/>
    </source>
</evidence>
<reference evidence="2" key="1">
    <citation type="journal article" date="2018" name="Gigascience">
        <title>Genome assembly of the Pink Ipe (Handroanthus impetiginosus, Bignoniaceae), a highly valued, ecologically keystone Neotropical timber forest tree.</title>
        <authorList>
            <person name="Silva-Junior O.B."/>
            <person name="Grattapaglia D."/>
            <person name="Novaes E."/>
            <person name="Collevatti R.G."/>
        </authorList>
    </citation>
    <scope>NUCLEOTIDE SEQUENCE [LARGE SCALE GENOMIC DNA]</scope>
    <source>
        <strain evidence="2">cv. UFG-1</strain>
    </source>
</reference>
<comment type="caution">
    <text evidence="1">The sequence shown here is derived from an EMBL/GenBank/DDBJ whole genome shotgun (WGS) entry which is preliminary data.</text>
</comment>
<dbReference type="Proteomes" id="UP000231279">
    <property type="component" value="Unassembled WGS sequence"/>
</dbReference>
<dbReference type="EMBL" id="NKXS01000032">
    <property type="protein sequence ID" value="PIN26908.1"/>
    <property type="molecule type" value="Genomic_DNA"/>
</dbReference>
<proteinExistence type="predicted"/>
<accession>A0A2G9IAX6</accession>
<sequence length="94" mass="10825">MNQQMVIAKYKRSAIPQADLALTDVNNLTIGESLTSNRVSESCKFNDWDNDKKDCVLLANRQGFPIIILALSLEALEERYILFMRKLQYKNESK</sequence>